<reference evidence="2" key="1">
    <citation type="submission" date="2022-11" db="UniProtKB">
        <authorList>
            <consortium name="WormBaseParasite"/>
        </authorList>
    </citation>
    <scope>IDENTIFICATION</scope>
</reference>
<evidence type="ECO:0000313" key="1">
    <source>
        <dbReference type="Proteomes" id="UP000887580"/>
    </source>
</evidence>
<accession>A0AC35G3L1</accession>
<protein>
    <submittedName>
        <fullName evidence="2">Uncharacterized protein</fullName>
    </submittedName>
</protein>
<evidence type="ECO:0000313" key="2">
    <source>
        <dbReference type="WBParaSite" id="PS1159_v2.g23669.t1"/>
    </source>
</evidence>
<organism evidence="1 2">
    <name type="scientific">Panagrolaimus sp. PS1159</name>
    <dbReference type="NCBI Taxonomy" id="55785"/>
    <lineage>
        <taxon>Eukaryota</taxon>
        <taxon>Metazoa</taxon>
        <taxon>Ecdysozoa</taxon>
        <taxon>Nematoda</taxon>
        <taxon>Chromadorea</taxon>
        <taxon>Rhabditida</taxon>
        <taxon>Tylenchina</taxon>
        <taxon>Panagrolaimomorpha</taxon>
        <taxon>Panagrolaimoidea</taxon>
        <taxon>Panagrolaimidae</taxon>
        <taxon>Panagrolaimus</taxon>
    </lineage>
</organism>
<name>A0AC35G3L1_9BILA</name>
<sequence length="537" mass="61659">MPRHLSKPHDGAVTAYPNPINENRDIVRQIPPPKLVSTPLPRSLPLKPHDMTPLELFSKAISRMKNAENYNVLEPKKVSLTFLNDNNSETIQQKEVSSFFEEIKSKVNGSLGFICIYWNKNFDKKYRETFVQNGIKCGFSKVEILGNKAAHYYHAITQTEYLPKNGDIIGVALANGQRQKTNSGCYFFKQNVKDVKYLGYWNVDDFYSTVDDEFKAFYPNARWFSYDEELDVIKGMIAKIRMMDSDNEFSKYNIEPNSVIRISTKNVLLYDSKNKNVSQFPAAVDYGFDKPKAGILYLSPTVIANTTKNAVSVRKYYLENEIKEFYVLNNGVMEILILTKRVIIDLFREAITRLGQNINNIVITIPSNFSETQKELYLNASKLAGLEICKSVDESEALAYGLEELYTLDKYSKYILINFNEGIIELKVNQVGFVKSKTKKLKTLNGEIFQSAKLSFFDEIINAAAENVIPDTKDFTNTIKWLLTSMDNINLHAIKNPNMFVTSNRFYYEILNHHYSNFNIIFIKNPEEFIVRGASVM</sequence>
<dbReference type="Proteomes" id="UP000887580">
    <property type="component" value="Unplaced"/>
</dbReference>
<dbReference type="WBParaSite" id="PS1159_v2.g23669.t1">
    <property type="protein sequence ID" value="PS1159_v2.g23669.t1"/>
    <property type="gene ID" value="PS1159_v2.g23669"/>
</dbReference>
<proteinExistence type="predicted"/>